<name>A0ABN9E907_9NEOB</name>
<keyword evidence="2" id="KW-1185">Reference proteome</keyword>
<organism evidence="1 2">
    <name type="scientific">Staurois parvus</name>
    <dbReference type="NCBI Taxonomy" id="386267"/>
    <lineage>
        <taxon>Eukaryota</taxon>
        <taxon>Metazoa</taxon>
        <taxon>Chordata</taxon>
        <taxon>Craniata</taxon>
        <taxon>Vertebrata</taxon>
        <taxon>Euteleostomi</taxon>
        <taxon>Amphibia</taxon>
        <taxon>Batrachia</taxon>
        <taxon>Anura</taxon>
        <taxon>Neobatrachia</taxon>
        <taxon>Ranoidea</taxon>
        <taxon>Ranidae</taxon>
        <taxon>Staurois</taxon>
    </lineage>
</organism>
<evidence type="ECO:0000313" key="2">
    <source>
        <dbReference type="Proteomes" id="UP001162483"/>
    </source>
</evidence>
<dbReference type="Proteomes" id="UP001162483">
    <property type="component" value="Unassembled WGS sequence"/>
</dbReference>
<comment type="caution">
    <text evidence="1">The sequence shown here is derived from an EMBL/GenBank/DDBJ whole genome shotgun (WGS) entry which is preliminary data.</text>
</comment>
<sequence length="65" mass="6768">MKGRRDTHSTGTRWDLREAVGCLMVYSEPDSCSQGAVRVSVLSLAGAGGRLPVYGGSGKLSRVGA</sequence>
<gene>
    <name evidence="1" type="ORF">SPARVUS_LOCUS9476420</name>
</gene>
<dbReference type="EMBL" id="CATNWA010015266">
    <property type="protein sequence ID" value="CAI9581380.1"/>
    <property type="molecule type" value="Genomic_DNA"/>
</dbReference>
<accession>A0ABN9E907</accession>
<protein>
    <submittedName>
        <fullName evidence="1">Uncharacterized protein</fullName>
    </submittedName>
</protein>
<feature type="non-terminal residue" evidence="1">
    <location>
        <position position="65"/>
    </location>
</feature>
<proteinExistence type="predicted"/>
<evidence type="ECO:0000313" key="1">
    <source>
        <dbReference type="EMBL" id="CAI9581380.1"/>
    </source>
</evidence>
<reference evidence="1" key="1">
    <citation type="submission" date="2023-05" db="EMBL/GenBank/DDBJ databases">
        <authorList>
            <person name="Stuckert A."/>
        </authorList>
    </citation>
    <scope>NUCLEOTIDE SEQUENCE</scope>
</reference>